<dbReference type="InterPro" id="IPR036249">
    <property type="entry name" value="Thioredoxin-like_sf"/>
</dbReference>
<evidence type="ECO:0000256" key="1">
    <source>
        <dbReference type="ARBA" id="ARBA00012452"/>
    </source>
</evidence>
<accession>A0AAN5CNA8</accession>
<proteinExistence type="inferred from homology"/>
<evidence type="ECO:0000313" key="7">
    <source>
        <dbReference type="Proteomes" id="UP001328107"/>
    </source>
</evidence>
<reference evidence="7" key="1">
    <citation type="submission" date="2022-10" db="EMBL/GenBank/DDBJ databases">
        <title>Genome assembly of Pristionchus species.</title>
        <authorList>
            <person name="Yoshida K."/>
            <person name="Sommer R.J."/>
        </authorList>
    </citation>
    <scope>NUCLEOTIDE SEQUENCE [LARGE SCALE GENOMIC DNA]</scope>
    <source>
        <strain evidence="7">RS5460</strain>
    </source>
</reference>
<dbReference type="EMBL" id="BTRK01000004">
    <property type="protein sequence ID" value="GMR47439.1"/>
    <property type="molecule type" value="Genomic_DNA"/>
</dbReference>
<dbReference type="GO" id="GO:0004364">
    <property type="term" value="F:glutathione transferase activity"/>
    <property type="evidence" value="ECO:0007669"/>
    <property type="project" value="UniProtKB-EC"/>
</dbReference>
<feature type="domain" description="GST N-terminal" evidence="5">
    <location>
        <begin position="2"/>
        <end position="77"/>
    </location>
</feature>
<dbReference type="PROSITE" id="PS50404">
    <property type="entry name" value="GST_NTER"/>
    <property type="match status" value="1"/>
</dbReference>
<dbReference type="Proteomes" id="UP001328107">
    <property type="component" value="Unassembled WGS sequence"/>
</dbReference>
<dbReference type="PANTHER" id="PTHR11571:SF224">
    <property type="entry name" value="HEMATOPOIETIC PROSTAGLANDIN D SYNTHASE"/>
    <property type="match status" value="1"/>
</dbReference>
<evidence type="ECO:0000256" key="2">
    <source>
        <dbReference type="ARBA" id="ARBA00022679"/>
    </source>
</evidence>
<dbReference type="GO" id="GO:0006749">
    <property type="term" value="P:glutathione metabolic process"/>
    <property type="evidence" value="ECO:0007669"/>
    <property type="project" value="TreeGrafter"/>
</dbReference>
<evidence type="ECO:0000313" key="6">
    <source>
        <dbReference type="EMBL" id="GMR47439.1"/>
    </source>
</evidence>
<keyword evidence="2" id="KW-0808">Transferase</keyword>
<evidence type="ECO:0000256" key="3">
    <source>
        <dbReference type="ARBA" id="ARBA00038317"/>
    </source>
</evidence>
<protein>
    <recommendedName>
        <fullName evidence="1">glutathione transferase</fullName>
        <ecNumber evidence="1">2.5.1.18</ecNumber>
    </recommendedName>
</protein>
<dbReference type="Gene3D" id="1.20.1050.130">
    <property type="match status" value="1"/>
</dbReference>
<evidence type="ECO:0000256" key="4">
    <source>
        <dbReference type="ARBA" id="ARBA00047960"/>
    </source>
</evidence>
<dbReference type="FunFam" id="3.40.30.10:FF:000258">
    <property type="entry name" value="Glutathione S-transferase"/>
    <property type="match status" value="1"/>
</dbReference>
<dbReference type="InterPro" id="IPR004045">
    <property type="entry name" value="Glutathione_S-Trfase_N"/>
</dbReference>
<keyword evidence="7" id="KW-1185">Reference proteome</keyword>
<organism evidence="6 7">
    <name type="scientific">Pristionchus mayeri</name>
    <dbReference type="NCBI Taxonomy" id="1317129"/>
    <lineage>
        <taxon>Eukaryota</taxon>
        <taxon>Metazoa</taxon>
        <taxon>Ecdysozoa</taxon>
        <taxon>Nematoda</taxon>
        <taxon>Chromadorea</taxon>
        <taxon>Rhabditida</taxon>
        <taxon>Rhabditina</taxon>
        <taxon>Diplogasteromorpha</taxon>
        <taxon>Diplogasteroidea</taxon>
        <taxon>Neodiplogasteridae</taxon>
        <taxon>Pristionchus</taxon>
    </lineage>
</organism>
<dbReference type="CDD" id="cd03039">
    <property type="entry name" value="GST_N_Sigma_like"/>
    <property type="match status" value="1"/>
</dbReference>
<dbReference type="SFLD" id="SFLDS00019">
    <property type="entry name" value="Glutathione_Transferase_(cytos"/>
    <property type="match status" value="1"/>
</dbReference>
<comment type="catalytic activity">
    <reaction evidence="4">
        <text>RX + glutathione = an S-substituted glutathione + a halide anion + H(+)</text>
        <dbReference type="Rhea" id="RHEA:16437"/>
        <dbReference type="ChEBI" id="CHEBI:15378"/>
        <dbReference type="ChEBI" id="CHEBI:16042"/>
        <dbReference type="ChEBI" id="CHEBI:17792"/>
        <dbReference type="ChEBI" id="CHEBI:57925"/>
        <dbReference type="ChEBI" id="CHEBI:90779"/>
        <dbReference type="EC" id="2.5.1.18"/>
    </reaction>
</comment>
<dbReference type="EC" id="2.5.1.18" evidence="1"/>
<dbReference type="AlphaFoldDB" id="A0AAN5CNA8"/>
<evidence type="ECO:0000259" key="5">
    <source>
        <dbReference type="PROSITE" id="PS50404"/>
    </source>
</evidence>
<name>A0AAN5CNA8_9BILA</name>
<sequence length="77" mass="9009">MPSYQLIYWDARALAEVSRQLFVLSETPFEDIRITRDQWLKKYKEDSPLGKIPILIIDGKKLAQSHAIARYLARKFG</sequence>
<comment type="caution">
    <text evidence="6">The sequence shown here is derived from an EMBL/GenBank/DDBJ whole genome shotgun (WGS) entry which is preliminary data.</text>
</comment>
<gene>
    <name evidence="6" type="ORF">PMAYCL1PPCAC_17634</name>
</gene>
<dbReference type="PANTHER" id="PTHR11571">
    <property type="entry name" value="GLUTATHIONE S-TRANSFERASE"/>
    <property type="match status" value="1"/>
</dbReference>
<comment type="similarity">
    <text evidence="3">Belongs to the GST superfamily. Sigma family.</text>
</comment>
<dbReference type="SUPFAM" id="SSF52833">
    <property type="entry name" value="Thioredoxin-like"/>
    <property type="match status" value="1"/>
</dbReference>
<dbReference type="InterPro" id="IPR040079">
    <property type="entry name" value="Glutathione_S-Trfase"/>
</dbReference>
<dbReference type="InterPro" id="IPR050213">
    <property type="entry name" value="GST_superfamily"/>
</dbReference>
<dbReference type="Pfam" id="PF02798">
    <property type="entry name" value="GST_N"/>
    <property type="match status" value="1"/>
</dbReference>